<keyword evidence="2" id="KW-1185">Reference proteome</keyword>
<proteinExistence type="predicted"/>
<dbReference type="EMBL" id="JAODOP010000001">
    <property type="protein sequence ID" value="MEF3831873.1"/>
    <property type="molecule type" value="Genomic_DNA"/>
</dbReference>
<evidence type="ECO:0000313" key="1">
    <source>
        <dbReference type="EMBL" id="MEF3831873.1"/>
    </source>
</evidence>
<dbReference type="RefSeq" id="WP_303308871.1">
    <property type="nucleotide sequence ID" value="NZ_JAODOP010000001.1"/>
</dbReference>
<accession>A0ABU7XMD4</accession>
<sequence length="73" mass="8233">MSELKDNPLGVGINNDLINGAPLYFPNYVQDNLMVSIIDPASLAKEQQNLFNKKENDNFILFKALLKSQVKTH</sequence>
<dbReference type="Proteomes" id="UP001337305">
    <property type="component" value="Unassembled WGS sequence"/>
</dbReference>
<gene>
    <name evidence="1" type="ORF">N1F79_01920</name>
</gene>
<protein>
    <submittedName>
        <fullName evidence="1">Uncharacterized protein</fullName>
    </submittedName>
</protein>
<name>A0ABU7XMD4_9FLAO</name>
<comment type="caution">
    <text evidence="1">The sequence shown here is derived from an EMBL/GenBank/DDBJ whole genome shotgun (WGS) entry which is preliminary data.</text>
</comment>
<organism evidence="1 2">
    <name type="scientific">Flavivirga spongiicola</name>
    <dbReference type="NCBI Taxonomy" id="421621"/>
    <lineage>
        <taxon>Bacteria</taxon>
        <taxon>Pseudomonadati</taxon>
        <taxon>Bacteroidota</taxon>
        <taxon>Flavobacteriia</taxon>
        <taxon>Flavobacteriales</taxon>
        <taxon>Flavobacteriaceae</taxon>
        <taxon>Flavivirga</taxon>
    </lineage>
</organism>
<reference evidence="1 2" key="1">
    <citation type="submission" date="2022-09" db="EMBL/GenBank/DDBJ databases">
        <title>Genome sequencing of Flavivirga sp. MEBiC05379.</title>
        <authorList>
            <person name="Oh H.-M."/>
            <person name="Kwon K.K."/>
            <person name="Park M.J."/>
            <person name="Yang S.-H."/>
        </authorList>
    </citation>
    <scope>NUCLEOTIDE SEQUENCE [LARGE SCALE GENOMIC DNA]</scope>
    <source>
        <strain evidence="1 2">MEBiC05379</strain>
    </source>
</reference>
<evidence type="ECO:0000313" key="2">
    <source>
        <dbReference type="Proteomes" id="UP001337305"/>
    </source>
</evidence>